<keyword evidence="8" id="KW-0677">Repeat</keyword>
<evidence type="ECO:0000256" key="3">
    <source>
        <dbReference type="ARBA" id="ARBA00009611"/>
    </source>
</evidence>
<keyword evidence="5" id="KW-0963">Cytoplasm</keyword>
<dbReference type="FunFam" id="2.10.110.10:FF:000028">
    <property type="entry name" value="LIM domain-containing protein 1"/>
    <property type="match status" value="1"/>
</dbReference>
<organism evidence="17 18">
    <name type="scientific">Polypterus senegalus</name>
    <name type="common">Senegal bichir</name>
    <dbReference type="NCBI Taxonomy" id="55291"/>
    <lineage>
        <taxon>Eukaryota</taxon>
        <taxon>Metazoa</taxon>
        <taxon>Chordata</taxon>
        <taxon>Craniata</taxon>
        <taxon>Vertebrata</taxon>
        <taxon>Euteleostomi</taxon>
        <taxon>Actinopterygii</taxon>
        <taxon>Polypteriformes</taxon>
        <taxon>Polypteridae</taxon>
        <taxon>Polypterus</taxon>
    </lineage>
</organism>
<dbReference type="PANTHER" id="PTHR24219">
    <property type="entry name" value="LIM DOMAIN-CONTAINING PROTEIN JUB"/>
    <property type="match status" value="1"/>
</dbReference>
<feature type="region of interest" description="Disordered" evidence="15">
    <location>
        <begin position="384"/>
        <end position="404"/>
    </location>
</feature>
<keyword evidence="7 14" id="KW-0479">Metal-binding</keyword>
<keyword evidence="11 14" id="KW-0440">LIM domain</keyword>
<dbReference type="GO" id="GO:0005912">
    <property type="term" value="C:adherens junction"/>
    <property type="evidence" value="ECO:0007669"/>
    <property type="project" value="TreeGrafter"/>
</dbReference>
<gene>
    <name evidence="17" type="primary">Limd1</name>
    <name evidence="17" type="ORF">GTO96_0009175</name>
</gene>
<dbReference type="Proteomes" id="UP000886611">
    <property type="component" value="Unassembled WGS sequence"/>
</dbReference>
<evidence type="ECO:0000313" key="18">
    <source>
        <dbReference type="Proteomes" id="UP000886611"/>
    </source>
</evidence>
<feature type="region of interest" description="Disordered" evidence="15">
    <location>
        <begin position="306"/>
        <end position="372"/>
    </location>
</feature>
<evidence type="ECO:0000256" key="13">
    <source>
        <dbReference type="ARBA" id="ARBA00023242"/>
    </source>
</evidence>
<keyword evidence="9 14" id="KW-0862">Zinc</keyword>
<dbReference type="GO" id="GO:0001666">
    <property type="term" value="P:response to hypoxia"/>
    <property type="evidence" value="ECO:0007669"/>
    <property type="project" value="TreeGrafter"/>
</dbReference>
<dbReference type="GO" id="GO:0000932">
    <property type="term" value="C:P-body"/>
    <property type="evidence" value="ECO:0007669"/>
    <property type="project" value="TreeGrafter"/>
</dbReference>
<dbReference type="InterPro" id="IPR001781">
    <property type="entry name" value="Znf_LIM"/>
</dbReference>
<evidence type="ECO:0000256" key="8">
    <source>
        <dbReference type="ARBA" id="ARBA00022737"/>
    </source>
</evidence>
<dbReference type="GO" id="GO:0046872">
    <property type="term" value="F:metal ion binding"/>
    <property type="evidence" value="ECO:0007669"/>
    <property type="project" value="UniProtKB-KW"/>
</dbReference>
<proteinExistence type="inferred from homology"/>
<evidence type="ECO:0000256" key="2">
    <source>
        <dbReference type="ARBA" id="ARBA00004496"/>
    </source>
</evidence>
<sequence length="842" mass="92273">MLSTKMSNYDDLGLEASKFIEDLNMYEASRDGLFRVKKEVGNNPDFEQTRKVFASKMTKIHMQKQQEEMACYNLAGQNGRPPDGLFYTRERPPVNSSSRPAREAKPPLSAMPLVGNTNANNFQERERPESPVHSSPVDTLVSQAGRPSRVGYHDQRECPNDRPYQVALPGLHHQLSPRQPSPTFDQKLLGPRSFSFTNSVTSPLASPSSPFIPAQTGMSPPRSSSFSTPSAAIKDSGEEAAGAAPVSAIWPVKPSVRNAGEVTPEPQMGIRSGLYNTNPGGYHSPSSAMTSSRLGGQLFDVVENGQKRTSPSLSSPGRQPALRDSESCPPGQGPPPSATTTGEAAQVPPSHLSSNLSKGVYPGPHPVTQNGTTVLDHLAPLHEEALSGPPLTSPGVVSVQEASSPPSPLKLPCQALLIQPELEPSAAEIKLEALTKRLEQEMDAQPKADYFGNCVKCAKGVYGANQACQAMGNLYHDSCFTCSACSRRLRGRAFYYVCGKVFCEEDFLYSGFQQSADKCNVCGHLIMDMILQALGKSYHPGCFRCVICNECLDGVPFTVDTENKIYCVRDYHNCHFSLWGQSRMVSRLYNESPVEQFQGSDETIRVVSMDKDFHVECYHCEVSRVGRLLNVLGLLGASLICCVERREPVRGVSNLQTPDTSPPQHCRVQINDSSDTKVEFHRPTAPELPSFCSTASPDSPHLFKVDQLQEALEVRWTLPSDKAAALRVSKHEPYQGDAAIQHTEGTHKAPRGGLPTEMPATMCLALPHQKYQTSHKRALLKVNSGRERCVEPTVALQDCNMELNDEEGHRCFPLHGRLLCYACHLKHIDGGPPASHVYQHQF</sequence>
<feature type="region of interest" description="Disordered" evidence="15">
    <location>
        <begin position="200"/>
        <end position="292"/>
    </location>
</feature>
<feature type="compositionally biased region" description="Polar residues" evidence="15">
    <location>
        <begin position="132"/>
        <end position="142"/>
    </location>
</feature>
<dbReference type="Pfam" id="PF00412">
    <property type="entry name" value="LIM"/>
    <property type="match status" value="2"/>
</dbReference>
<keyword evidence="12" id="KW-0804">Transcription</keyword>
<keyword evidence="18" id="KW-1185">Reference proteome</keyword>
<feature type="compositionally biased region" description="Polar residues" evidence="15">
    <location>
        <begin position="274"/>
        <end position="292"/>
    </location>
</feature>
<evidence type="ECO:0000256" key="1">
    <source>
        <dbReference type="ARBA" id="ARBA00004123"/>
    </source>
</evidence>
<dbReference type="CDD" id="cd09352">
    <property type="entry name" value="LIM1_Ajuba_like"/>
    <property type="match status" value="1"/>
</dbReference>
<feature type="domain" description="LIM zinc-binding" evidence="16">
    <location>
        <begin position="452"/>
        <end position="513"/>
    </location>
</feature>
<dbReference type="GO" id="GO:0035331">
    <property type="term" value="P:negative regulation of hippo signaling"/>
    <property type="evidence" value="ECO:0007669"/>
    <property type="project" value="TreeGrafter"/>
</dbReference>
<evidence type="ECO:0000256" key="4">
    <source>
        <dbReference type="ARBA" id="ARBA00015501"/>
    </source>
</evidence>
<evidence type="ECO:0000256" key="15">
    <source>
        <dbReference type="SAM" id="MobiDB-lite"/>
    </source>
</evidence>
<dbReference type="GO" id="GO:0005634">
    <property type="term" value="C:nucleus"/>
    <property type="evidence" value="ECO:0007669"/>
    <property type="project" value="UniProtKB-SubCell"/>
</dbReference>
<name>A0A8X7X9Z1_POLSE</name>
<evidence type="ECO:0000259" key="16">
    <source>
        <dbReference type="PROSITE" id="PS50023"/>
    </source>
</evidence>
<keyword evidence="13" id="KW-0539">Nucleus</keyword>
<dbReference type="GO" id="GO:0003714">
    <property type="term" value="F:transcription corepressor activity"/>
    <property type="evidence" value="ECO:0007669"/>
    <property type="project" value="TreeGrafter"/>
</dbReference>
<dbReference type="GO" id="GO:0005667">
    <property type="term" value="C:transcription regulator complex"/>
    <property type="evidence" value="ECO:0007669"/>
    <property type="project" value="TreeGrafter"/>
</dbReference>
<feature type="compositionally biased region" description="Low complexity" evidence="15">
    <location>
        <begin position="219"/>
        <end position="230"/>
    </location>
</feature>
<evidence type="ECO:0000313" key="17">
    <source>
        <dbReference type="EMBL" id="KAG2464898.1"/>
    </source>
</evidence>
<feature type="domain" description="LIM zinc-binding" evidence="16">
    <location>
        <begin position="517"/>
        <end position="577"/>
    </location>
</feature>
<protein>
    <recommendedName>
        <fullName evidence="4">LIM domain-containing protein 1</fullName>
    </recommendedName>
</protein>
<feature type="compositionally biased region" description="Polar residues" evidence="15">
    <location>
        <begin position="307"/>
        <end position="317"/>
    </location>
</feature>
<comment type="caution">
    <text evidence="17">The sequence shown here is derived from an EMBL/GenBank/DDBJ whole genome shotgun (WGS) entry which is preliminary data.</text>
</comment>
<evidence type="ECO:0000256" key="10">
    <source>
        <dbReference type="ARBA" id="ARBA00023015"/>
    </source>
</evidence>
<keyword evidence="10" id="KW-0805">Transcription regulation</keyword>
<comment type="similarity">
    <text evidence="3">Belongs to the zyxin/ajuba family.</text>
</comment>
<dbReference type="PROSITE" id="PS00478">
    <property type="entry name" value="LIM_DOMAIN_1"/>
    <property type="match status" value="2"/>
</dbReference>
<accession>A0A8X7X9Z1</accession>
<feature type="non-terminal residue" evidence="17">
    <location>
        <position position="1"/>
    </location>
</feature>
<evidence type="ECO:0000256" key="12">
    <source>
        <dbReference type="ARBA" id="ARBA00023163"/>
    </source>
</evidence>
<dbReference type="PANTHER" id="PTHR24219:SF3">
    <property type="entry name" value="LIM DOMAIN-CONTAINING PROTEIN 1"/>
    <property type="match status" value="1"/>
</dbReference>
<dbReference type="GO" id="GO:0007010">
    <property type="term" value="P:cytoskeleton organization"/>
    <property type="evidence" value="ECO:0007669"/>
    <property type="project" value="TreeGrafter"/>
</dbReference>
<evidence type="ECO:0000256" key="9">
    <source>
        <dbReference type="ARBA" id="ARBA00022833"/>
    </source>
</evidence>
<dbReference type="CDD" id="cd09355">
    <property type="entry name" value="LIM2_Ajuba_like"/>
    <property type="match status" value="1"/>
</dbReference>
<feature type="compositionally biased region" description="Polar residues" evidence="15">
    <location>
        <begin position="200"/>
        <end position="209"/>
    </location>
</feature>
<dbReference type="InterPro" id="IPR047247">
    <property type="entry name" value="Ajuba-like_LIM2"/>
</dbReference>
<dbReference type="InterPro" id="IPR047172">
    <property type="entry name" value="Ajuba-like"/>
</dbReference>
<dbReference type="InterPro" id="IPR047245">
    <property type="entry name" value="Ajuba-like_LIM1"/>
</dbReference>
<dbReference type="EMBL" id="JAATIS010002524">
    <property type="protein sequence ID" value="KAG2464898.1"/>
    <property type="molecule type" value="Genomic_DNA"/>
</dbReference>
<dbReference type="SMART" id="SM00132">
    <property type="entry name" value="LIM"/>
    <property type="match status" value="2"/>
</dbReference>
<evidence type="ECO:0000256" key="5">
    <source>
        <dbReference type="ARBA" id="ARBA00022490"/>
    </source>
</evidence>
<dbReference type="PROSITE" id="PS50023">
    <property type="entry name" value="LIM_DOMAIN_2"/>
    <property type="match status" value="2"/>
</dbReference>
<dbReference type="AlphaFoldDB" id="A0A8X7X9Z1"/>
<evidence type="ECO:0000256" key="11">
    <source>
        <dbReference type="ARBA" id="ARBA00023038"/>
    </source>
</evidence>
<evidence type="ECO:0000256" key="14">
    <source>
        <dbReference type="PROSITE-ProRule" id="PRU00125"/>
    </source>
</evidence>
<evidence type="ECO:0000256" key="6">
    <source>
        <dbReference type="ARBA" id="ARBA00022491"/>
    </source>
</evidence>
<reference evidence="17 18" key="1">
    <citation type="journal article" date="2021" name="Cell">
        <title>Tracing the genetic footprints of vertebrate landing in non-teleost ray-finned fishes.</title>
        <authorList>
            <person name="Bi X."/>
            <person name="Wang K."/>
            <person name="Yang L."/>
            <person name="Pan H."/>
            <person name="Jiang H."/>
            <person name="Wei Q."/>
            <person name="Fang M."/>
            <person name="Yu H."/>
            <person name="Zhu C."/>
            <person name="Cai Y."/>
            <person name="He Y."/>
            <person name="Gan X."/>
            <person name="Zeng H."/>
            <person name="Yu D."/>
            <person name="Zhu Y."/>
            <person name="Jiang H."/>
            <person name="Qiu Q."/>
            <person name="Yang H."/>
            <person name="Zhang Y.E."/>
            <person name="Wang W."/>
            <person name="Zhu M."/>
            <person name="He S."/>
            <person name="Zhang G."/>
        </authorList>
    </citation>
    <scope>NUCLEOTIDE SEQUENCE [LARGE SCALE GENOMIC DNA]</scope>
    <source>
        <strain evidence="17">Bchr_013</strain>
    </source>
</reference>
<comment type="subcellular location">
    <subcellularLocation>
        <location evidence="2">Cytoplasm</location>
    </subcellularLocation>
    <subcellularLocation>
        <location evidence="1">Nucleus</location>
    </subcellularLocation>
</comment>
<dbReference type="SUPFAM" id="SSF57716">
    <property type="entry name" value="Glucocorticoid receptor-like (DNA-binding domain)"/>
    <property type="match status" value="2"/>
</dbReference>
<feature type="region of interest" description="Disordered" evidence="15">
    <location>
        <begin position="87"/>
        <end position="159"/>
    </location>
</feature>
<feature type="non-terminal residue" evidence="17">
    <location>
        <position position="842"/>
    </location>
</feature>
<keyword evidence="6" id="KW-0678">Repressor</keyword>
<dbReference type="Gene3D" id="2.10.110.10">
    <property type="entry name" value="Cysteine Rich Protein"/>
    <property type="match status" value="2"/>
</dbReference>
<evidence type="ECO:0000256" key="7">
    <source>
        <dbReference type="ARBA" id="ARBA00022723"/>
    </source>
</evidence>